<accession>A0A2H3E6U6</accession>
<reference evidence="3" key="1">
    <citation type="journal article" date="2017" name="Nat. Ecol. Evol.">
        <title>Genome expansion and lineage-specific genetic innovations in the forest pathogenic fungi Armillaria.</title>
        <authorList>
            <person name="Sipos G."/>
            <person name="Prasanna A.N."/>
            <person name="Walter M.C."/>
            <person name="O'Connor E."/>
            <person name="Balint B."/>
            <person name="Krizsan K."/>
            <person name="Kiss B."/>
            <person name="Hess J."/>
            <person name="Varga T."/>
            <person name="Slot J."/>
            <person name="Riley R."/>
            <person name="Boka B."/>
            <person name="Rigling D."/>
            <person name="Barry K."/>
            <person name="Lee J."/>
            <person name="Mihaltcheva S."/>
            <person name="LaButti K."/>
            <person name="Lipzen A."/>
            <person name="Waldron R."/>
            <person name="Moloney N.M."/>
            <person name="Sperisen C."/>
            <person name="Kredics L."/>
            <person name="Vagvoelgyi C."/>
            <person name="Patrignani A."/>
            <person name="Fitzpatrick D."/>
            <person name="Nagy I."/>
            <person name="Doyle S."/>
            <person name="Anderson J.B."/>
            <person name="Grigoriev I.V."/>
            <person name="Gueldener U."/>
            <person name="Muensterkoetter M."/>
            <person name="Nagy L.G."/>
        </authorList>
    </citation>
    <scope>NUCLEOTIDE SEQUENCE [LARGE SCALE GENOMIC DNA]</scope>
    <source>
        <strain evidence="3">Ar21-2</strain>
    </source>
</reference>
<keyword evidence="3" id="KW-1185">Reference proteome</keyword>
<dbReference type="InParanoid" id="A0A2H3E6U6"/>
<evidence type="ECO:0000256" key="1">
    <source>
        <dbReference type="SAM" id="MobiDB-lite"/>
    </source>
</evidence>
<sequence>MIDQRRRDRPGPLQRVAHKLPKSRLRARPETASFSPDNQPYKDIGMMPYPASSSSSLLVYHSCFLHLPDLRAWVTGTDYKSRASWMQTVRLVVAAVECRRTRLGCSSSRSLASVAYMRSIQRQCALSEIPRSEHPRLGEQLACARGCRGPGLVFVTR</sequence>
<evidence type="ECO:0000313" key="3">
    <source>
        <dbReference type="Proteomes" id="UP000217790"/>
    </source>
</evidence>
<protein>
    <submittedName>
        <fullName evidence="2">Uncharacterized protein</fullName>
    </submittedName>
</protein>
<feature type="region of interest" description="Disordered" evidence="1">
    <location>
        <begin position="1"/>
        <end position="39"/>
    </location>
</feature>
<gene>
    <name evidence="2" type="ORF">ARMGADRAFT_1009964</name>
</gene>
<proteinExistence type="predicted"/>
<evidence type="ECO:0000313" key="2">
    <source>
        <dbReference type="EMBL" id="PBK96293.1"/>
    </source>
</evidence>
<organism evidence="2 3">
    <name type="scientific">Armillaria gallica</name>
    <name type="common">Bulbous honey fungus</name>
    <name type="synonym">Armillaria bulbosa</name>
    <dbReference type="NCBI Taxonomy" id="47427"/>
    <lineage>
        <taxon>Eukaryota</taxon>
        <taxon>Fungi</taxon>
        <taxon>Dikarya</taxon>
        <taxon>Basidiomycota</taxon>
        <taxon>Agaricomycotina</taxon>
        <taxon>Agaricomycetes</taxon>
        <taxon>Agaricomycetidae</taxon>
        <taxon>Agaricales</taxon>
        <taxon>Marasmiineae</taxon>
        <taxon>Physalacriaceae</taxon>
        <taxon>Armillaria</taxon>
    </lineage>
</organism>
<dbReference type="Proteomes" id="UP000217790">
    <property type="component" value="Unassembled WGS sequence"/>
</dbReference>
<name>A0A2H3E6U6_ARMGA</name>
<feature type="compositionally biased region" description="Basic residues" evidence="1">
    <location>
        <begin position="16"/>
        <end position="26"/>
    </location>
</feature>
<dbReference type="AlphaFoldDB" id="A0A2H3E6U6"/>
<dbReference type="EMBL" id="KZ293650">
    <property type="protein sequence ID" value="PBK96293.1"/>
    <property type="molecule type" value="Genomic_DNA"/>
</dbReference>
<feature type="compositionally biased region" description="Basic and acidic residues" evidence="1">
    <location>
        <begin position="1"/>
        <end position="10"/>
    </location>
</feature>